<dbReference type="Pfam" id="PF04301">
    <property type="entry name" value="BioG"/>
    <property type="match status" value="1"/>
</dbReference>
<accession>A0A1X6ZTC1</accession>
<dbReference type="InterPro" id="IPR007398">
    <property type="entry name" value="BioG"/>
</dbReference>
<dbReference type="AlphaFoldDB" id="A0A1X6ZTC1"/>
<keyword evidence="4" id="KW-1185">Reference proteome</keyword>
<dbReference type="EMBL" id="PYGB01000011">
    <property type="protein sequence ID" value="PSK82890.1"/>
    <property type="molecule type" value="Genomic_DNA"/>
</dbReference>
<evidence type="ECO:0000313" key="3">
    <source>
        <dbReference type="Proteomes" id="UP000193495"/>
    </source>
</evidence>
<gene>
    <name evidence="1" type="ORF">CLV79_1116</name>
    <name evidence="2" type="ORF">LOS8367_02903</name>
</gene>
<evidence type="ECO:0000313" key="4">
    <source>
        <dbReference type="Proteomes" id="UP000240624"/>
    </source>
</evidence>
<organism evidence="2 3">
    <name type="scientific">Limimaricola soesokkakensis</name>
    <dbReference type="NCBI Taxonomy" id="1343159"/>
    <lineage>
        <taxon>Bacteria</taxon>
        <taxon>Pseudomonadati</taxon>
        <taxon>Pseudomonadota</taxon>
        <taxon>Alphaproteobacteria</taxon>
        <taxon>Rhodobacterales</taxon>
        <taxon>Paracoccaceae</taxon>
        <taxon>Limimaricola</taxon>
    </lineage>
</organism>
<reference evidence="1 4" key="2">
    <citation type="submission" date="2018-03" db="EMBL/GenBank/DDBJ databases">
        <title>Genomic Encyclopedia of Archaeal and Bacterial Type Strains, Phase II (KMG-II): from individual species to whole genera.</title>
        <authorList>
            <person name="Goeker M."/>
        </authorList>
    </citation>
    <scope>NUCLEOTIDE SEQUENCE [LARGE SCALE GENOMIC DNA]</scope>
    <source>
        <strain evidence="1 4">DSM 29956</strain>
    </source>
</reference>
<evidence type="ECO:0000313" key="1">
    <source>
        <dbReference type="EMBL" id="PSK82890.1"/>
    </source>
</evidence>
<reference evidence="2 3" key="1">
    <citation type="submission" date="2017-03" db="EMBL/GenBank/DDBJ databases">
        <authorList>
            <person name="Afonso C.L."/>
            <person name="Miller P.J."/>
            <person name="Scott M.A."/>
            <person name="Spackman E."/>
            <person name="Goraichik I."/>
            <person name="Dimitrov K.M."/>
            <person name="Suarez D.L."/>
            <person name="Swayne D.E."/>
        </authorList>
    </citation>
    <scope>NUCLEOTIDE SEQUENCE [LARGE SCALE GENOMIC DNA]</scope>
    <source>
        <strain evidence="2 3">CECT 8367</strain>
    </source>
</reference>
<protein>
    <submittedName>
        <fullName evidence="1">Biotin synthesis protein BioG</fullName>
    </submittedName>
</protein>
<dbReference type="SUPFAM" id="SSF53474">
    <property type="entry name" value="alpha/beta-Hydrolases"/>
    <property type="match status" value="1"/>
</dbReference>
<dbReference type="RefSeq" id="WP_085897219.1">
    <property type="nucleotide sequence ID" value="NZ_FWFY01000010.1"/>
</dbReference>
<dbReference type="OrthoDB" id="7688089at2"/>
<evidence type="ECO:0000313" key="2">
    <source>
        <dbReference type="EMBL" id="SLN60636.1"/>
    </source>
</evidence>
<sequence length="204" mass="22294">MRWRWLSGPDRAGQVVVLFGGWAAGAAPFRHLGDDRDVLFVEDWRDLDAELPSLSGYARRSLVAWSFGVAAYAHWQAGRADPFHRRVAVCGSPNPVDRRLGIPPAIFARTRDSLDEVTLAAFLDRAGAPPLTAPDIDALRTELDAVAARGPAPVAAWDAALIATRDHVFPAPNLRRAFADVPLREVEAPHAPFCGWTSWDEVLA</sequence>
<proteinExistence type="predicted"/>
<dbReference type="Proteomes" id="UP000193495">
    <property type="component" value="Unassembled WGS sequence"/>
</dbReference>
<dbReference type="Proteomes" id="UP000240624">
    <property type="component" value="Unassembled WGS sequence"/>
</dbReference>
<name>A0A1X6ZTC1_9RHOB</name>
<dbReference type="InterPro" id="IPR029058">
    <property type="entry name" value="AB_hydrolase_fold"/>
</dbReference>
<dbReference type="EMBL" id="FWFY01000010">
    <property type="protein sequence ID" value="SLN60636.1"/>
    <property type="molecule type" value="Genomic_DNA"/>
</dbReference>